<feature type="compositionally biased region" description="Acidic residues" evidence="1">
    <location>
        <begin position="145"/>
        <end position="157"/>
    </location>
</feature>
<sequence length="401" mass="44585">MGIGFGNGQVKIYCFKEELLRELCRSNEDVIDNQAFPIRKEAAEEEKQDKVPDSIKNKGDEQTLTEGPGETSPGRNPEGHVMVELMSSLIISAATVIEQQAVPKGCLAIQPGETTLAPTHGGVLNSVADVSYRHKRVRKQHDCGNEGEDDAQAPGDEETEQHFLVFACAERLIGMIQKPLDGNPYKAISMVAHPKEIPAVALERLKTKTSKEFLFTCGGTDFTICQWKLNPSVLMANVQRSGDGTQPFNQLIPGGAEGEFYRNMKDYFYYCQIRSEGERTTKSRKLDGTVPLTELANLLCAVGECPSHMDIQNLIAECESRPVENRPAPSLELHRAAGDPKRRVSFEEFLQLYVNHRAVISAGYEEVVSALRVLQKKNHNSPLTPEFLMQTLSKVSKYFKN</sequence>
<dbReference type="AlphaFoldDB" id="A0A086JCV2"/>
<feature type="region of interest" description="Disordered" evidence="1">
    <location>
        <begin position="41"/>
        <end position="79"/>
    </location>
</feature>
<dbReference type="VEuPathDB" id="ToxoDB:TGP89_297380"/>
<dbReference type="Proteomes" id="UP000028828">
    <property type="component" value="Unassembled WGS sequence"/>
</dbReference>
<evidence type="ECO:0000256" key="1">
    <source>
        <dbReference type="SAM" id="MobiDB-lite"/>
    </source>
</evidence>
<gene>
    <name evidence="2" type="ORF">TGP89_297380</name>
</gene>
<feature type="region of interest" description="Disordered" evidence="1">
    <location>
        <begin position="138"/>
        <end position="157"/>
    </location>
</feature>
<name>A0A086JCV2_TOXGO</name>
<feature type="compositionally biased region" description="Basic and acidic residues" evidence="1">
    <location>
        <begin position="41"/>
        <end position="61"/>
    </location>
</feature>
<comment type="caution">
    <text evidence="2">The sequence shown here is derived from an EMBL/GenBank/DDBJ whole genome shotgun (WGS) entry which is preliminary data.</text>
</comment>
<accession>A0A086JCV2</accession>
<dbReference type="Gene3D" id="1.10.238.10">
    <property type="entry name" value="EF-hand"/>
    <property type="match status" value="1"/>
</dbReference>
<evidence type="ECO:0000313" key="2">
    <source>
        <dbReference type="EMBL" id="KFG29970.1"/>
    </source>
</evidence>
<reference evidence="2 3" key="1">
    <citation type="submission" date="2014-03" db="EMBL/GenBank/DDBJ databases">
        <authorList>
            <person name="Sibley D."/>
            <person name="Venepally P."/>
            <person name="Karamycheva S."/>
            <person name="Hadjithomas M."/>
            <person name="Khan A."/>
            <person name="Brunk B."/>
            <person name="Roos D."/>
            <person name="Caler E."/>
            <person name="Lorenzi H."/>
        </authorList>
    </citation>
    <scope>NUCLEOTIDE SEQUENCE [LARGE SCALE GENOMIC DNA]</scope>
    <source>
        <strain evidence="3">p89</strain>
    </source>
</reference>
<protein>
    <submittedName>
        <fullName evidence="2">Uncharacterized protein</fullName>
    </submittedName>
</protein>
<organism evidence="2 3">
    <name type="scientific">Toxoplasma gondii p89</name>
    <dbReference type="NCBI Taxonomy" id="943119"/>
    <lineage>
        <taxon>Eukaryota</taxon>
        <taxon>Sar</taxon>
        <taxon>Alveolata</taxon>
        <taxon>Apicomplexa</taxon>
        <taxon>Conoidasida</taxon>
        <taxon>Coccidia</taxon>
        <taxon>Eucoccidiorida</taxon>
        <taxon>Eimeriorina</taxon>
        <taxon>Sarcocystidae</taxon>
        <taxon>Toxoplasma</taxon>
    </lineage>
</organism>
<proteinExistence type="predicted"/>
<dbReference type="EMBL" id="AEYI02002109">
    <property type="protein sequence ID" value="KFG29970.1"/>
    <property type="molecule type" value="Genomic_DNA"/>
</dbReference>
<evidence type="ECO:0000313" key="3">
    <source>
        <dbReference type="Proteomes" id="UP000028828"/>
    </source>
</evidence>